<evidence type="ECO:0000313" key="2">
    <source>
        <dbReference type="EnsemblMetazoa" id="XP_019772691.1"/>
    </source>
</evidence>
<dbReference type="EnsemblMetazoa" id="XM_019917132.1">
    <property type="protein sequence ID" value="XP_019772691.1"/>
    <property type="gene ID" value="LOC109546238"/>
</dbReference>
<evidence type="ECO:0000313" key="3">
    <source>
        <dbReference type="Proteomes" id="UP000019118"/>
    </source>
</evidence>
<dbReference type="PANTHER" id="PTHR24410">
    <property type="entry name" value="HL07962P-RELATED"/>
    <property type="match status" value="1"/>
</dbReference>
<sequence>MSKNCKKSPRYIINWETHASNLLKNFCSLMEHQSLVDIVLCCGNNTIQAHKFVLAANSPFFREEFEKNPSIEQIMIGGCDFAVLKSVVEIMYCGQTLVNEDNVKYLVAIIKLFQMKHLENLFTEHASSSEASTGELGLLAIDALFPITDEDIYLPKPQFLTKKPKYPTFSCQLPHPPAVQNNSIDVKVTPSPTPNISLPPKLLKPTDFNVNAPDAVGTFKPYPREKRTLKQQAEQACFKEAQASRMALASLQKQIAAAPQVSSFIIEDSCAETTVENFIPHPEPVPFVQIFDYDDDISEKMKNGMFLPVPVAQPANSSAPFNTNNQRNQTEKRSLTADKLKYILGSHLPTNVEVMYKDAEGNFVPVNEEVLQNLANKEGKCL</sequence>
<dbReference type="InterPro" id="IPR011333">
    <property type="entry name" value="SKP1/BTB/POZ_sf"/>
</dbReference>
<protein>
    <recommendedName>
        <fullName evidence="1">BTB domain-containing protein</fullName>
    </recommendedName>
</protein>
<dbReference type="Gene3D" id="3.30.710.10">
    <property type="entry name" value="Potassium Channel Kv1.1, Chain A"/>
    <property type="match status" value="1"/>
</dbReference>
<dbReference type="Pfam" id="PF00651">
    <property type="entry name" value="BTB"/>
    <property type="match status" value="1"/>
</dbReference>
<dbReference type="AlphaFoldDB" id="A0AAR5QHL5"/>
<reference evidence="3" key="1">
    <citation type="journal article" date="2013" name="Genome Biol.">
        <title>Draft genome of the mountain pine beetle, Dendroctonus ponderosae Hopkins, a major forest pest.</title>
        <authorList>
            <person name="Keeling C.I."/>
            <person name="Yuen M.M."/>
            <person name="Liao N.Y."/>
            <person name="Docking T.R."/>
            <person name="Chan S.K."/>
            <person name="Taylor G.A."/>
            <person name="Palmquist D.L."/>
            <person name="Jackman S.D."/>
            <person name="Nguyen A."/>
            <person name="Li M."/>
            <person name="Henderson H."/>
            <person name="Janes J.K."/>
            <person name="Zhao Y."/>
            <person name="Pandoh P."/>
            <person name="Moore R."/>
            <person name="Sperling F.A."/>
            <person name="Huber D.P."/>
            <person name="Birol I."/>
            <person name="Jones S.J."/>
            <person name="Bohlmann J."/>
        </authorList>
    </citation>
    <scope>NUCLEOTIDE SEQUENCE</scope>
</reference>
<name>A0AAR5QHL5_DENPD</name>
<dbReference type="SUPFAM" id="SSF54695">
    <property type="entry name" value="POZ domain"/>
    <property type="match status" value="1"/>
</dbReference>
<dbReference type="Proteomes" id="UP000019118">
    <property type="component" value="Unassembled WGS sequence"/>
</dbReference>
<dbReference type="PANTHER" id="PTHR24410:SF23">
    <property type="entry name" value="BTB DOMAIN-CONTAINING PROTEIN-RELATED"/>
    <property type="match status" value="1"/>
</dbReference>
<dbReference type="InterPro" id="IPR051481">
    <property type="entry name" value="BTB-POZ/Galectin-3-binding"/>
</dbReference>
<organism evidence="2 3">
    <name type="scientific">Dendroctonus ponderosae</name>
    <name type="common">Mountain pine beetle</name>
    <dbReference type="NCBI Taxonomy" id="77166"/>
    <lineage>
        <taxon>Eukaryota</taxon>
        <taxon>Metazoa</taxon>
        <taxon>Ecdysozoa</taxon>
        <taxon>Arthropoda</taxon>
        <taxon>Hexapoda</taxon>
        <taxon>Insecta</taxon>
        <taxon>Pterygota</taxon>
        <taxon>Neoptera</taxon>
        <taxon>Endopterygota</taxon>
        <taxon>Coleoptera</taxon>
        <taxon>Polyphaga</taxon>
        <taxon>Cucujiformia</taxon>
        <taxon>Curculionidae</taxon>
        <taxon>Scolytinae</taxon>
        <taxon>Dendroctonus</taxon>
    </lineage>
</organism>
<evidence type="ECO:0000259" key="1">
    <source>
        <dbReference type="PROSITE" id="PS50097"/>
    </source>
</evidence>
<reference evidence="2" key="2">
    <citation type="submission" date="2024-08" db="UniProtKB">
        <authorList>
            <consortium name="EnsemblMetazoa"/>
        </authorList>
    </citation>
    <scope>IDENTIFICATION</scope>
</reference>
<dbReference type="PROSITE" id="PS50097">
    <property type="entry name" value="BTB"/>
    <property type="match status" value="1"/>
</dbReference>
<keyword evidence="3" id="KW-1185">Reference proteome</keyword>
<dbReference type="SMART" id="SM00225">
    <property type="entry name" value="BTB"/>
    <property type="match status" value="1"/>
</dbReference>
<feature type="domain" description="BTB" evidence="1">
    <location>
        <begin position="36"/>
        <end position="100"/>
    </location>
</feature>
<proteinExistence type="predicted"/>
<dbReference type="InterPro" id="IPR000210">
    <property type="entry name" value="BTB/POZ_dom"/>
</dbReference>
<accession>A0AAR5QHL5</accession>